<name>A0AAD9RUT9_9HYME</name>
<dbReference type="GO" id="GO:0008017">
    <property type="term" value="F:microtubule binding"/>
    <property type="evidence" value="ECO:0007669"/>
    <property type="project" value="UniProtKB-ARBA"/>
</dbReference>
<evidence type="ECO:0000259" key="23">
    <source>
        <dbReference type="PROSITE" id="PS50061"/>
    </source>
</evidence>
<dbReference type="PROSITE" id="PS00345">
    <property type="entry name" value="ETS_DOMAIN_1"/>
    <property type="match status" value="1"/>
</dbReference>
<evidence type="ECO:0000256" key="2">
    <source>
        <dbReference type="ARBA" id="ARBA00004245"/>
    </source>
</evidence>
<dbReference type="InterPro" id="IPR036390">
    <property type="entry name" value="WH_DNA-bd_sf"/>
</dbReference>
<dbReference type="FunFam" id="1.20.58.60:FF:000043">
    <property type="entry name" value="Spectrin alpha chain, non-erythrocytic 1"/>
    <property type="match status" value="1"/>
</dbReference>
<dbReference type="FunFam" id="1.20.58.60:FF:000006">
    <property type="entry name" value="Spectrin alpha chain, non-erythrocytic 1"/>
    <property type="match status" value="2"/>
</dbReference>
<dbReference type="GO" id="GO:0051693">
    <property type="term" value="P:actin filament capping"/>
    <property type="evidence" value="ECO:0007669"/>
    <property type="project" value="UniProtKB-KW"/>
</dbReference>
<dbReference type="GO" id="GO:0006914">
    <property type="term" value="P:autophagy"/>
    <property type="evidence" value="ECO:0007669"/>
    <property type="project" value="UniProtKB-ARBA"/>
</dbReference>
<dbReference type="GO" id="GO:0045170">
    <property type="term" value="C:spectrosome"/>
    <property type="evidence" value="ECO:0007669"/>
    <property type="project" value="UniProtKB-ARBA"/>
</dbReference>
<dbReference type="InterPro" id="IPR001452">
    <property type="entry name" value="SH3_domain"/>
</dbReference>
<dbReference type="PRINTS" id="PR00452">
    <property type="entry name" value="SH3DOMAIN"/>
</dbReference>
<dbReference type="GO" id="GO:0007274">
    <property type="term" value="P:neuromuscular synaptic transmission"/>
    <property type="evidence" value="ECO:0007669"/>
    <property type="project" value="UniProtKB-ARBA"/>
</dbReference>
<feature type="compositionally biased region" description="Basic and acidic residues" evidence="21">
    <location>
        <begin position="76"/>
        <end position="85"/>
    </location>
</feature>
<keyword evidence="14" id="KW-0112">Calmodulin-binding</keyword>
<dbReference type="Pfam" id="PF00435">
    <property type="entry name" value="Spectrin"/>
    <property type="match status" value="20"/>
</dbReference>
<dbReference type="CDD" id="cd00176">
    <property type="entry name" value="SPEC"/>
    <property type="match status" value="12"/>
</dbReference>
<dbReference type="FunFam" id="1.20.58.60:FF:000272">
    <property type="entry name" value="Spectrin alpha chain, erythrocytic 1"/>
    <property type="match status" value="1"/>
</dbReference>
<dbReference type="SMART" id="SM01184">
    <property type="entry name" value="efhand_Ca_insen"/>
    <property type="match status" value="1"/>
</dbReference>
<dbReference type="PROSITE" id="PS50002">
    <property type="entry name" value="SH3"/>
    <property type="match status" value="1"/>
</dbReference>
<dbReference type="GO" id="GO:0045169">
    <property type="term" value="C:fusome"/>
    <property type="evidence" value="ECO:0007669"/>
    <property type="project" value="UniProtKB-ARBA"/>
</dbReference>
<reference evidence="25" key="1">
    <citation type="submission" date="2021-08" db="EMBL/GenBank/DDBJ databases">
        <authorList>
            <person name="Misof B."/>
            <person name="Oliver O."/>
            <person name="Podsiadlowski L."/>
            <person name="Donath A."/>
            <person name="Peters R."/>
            <person name="Mayer C."/>
            <person name="Rust J."/>
            <person name="Gunkel S."/>
            <person name="Lesny P."/>
            <person name="Martin S."/>
            <person name="Oeyen J.P."/>
            <person name="Petersen M."/>
            <person name="Panagiotis P."/>
            <person name="Wilbrandt J."/>
            <person name="Tanja T."/>
        </authorList>
    </citation>
    <scope>NUCLEOTIDE SEQUENCE</scope>
    <source>
        <strain evidence="25">GBR_01_08_01A</strain>
        <tissue evidence="25">Thorax + abdomen</tissue>
    </source>
</reference>
<evidence type="ECO:0000256" key="10">
    <source>
        <dbReference type="ARBA" id="ARBA00022553"/>
    </source>
</evidence>
<keyword evidence="12" id="KW-0677">Repeat</keyword>
<evidence type="ECO:0000256" key="9">
    <source>
        <dbReference type="ARBA" id="ARBA00022490"/>
    </source>
</evidence>
<evidence type="ECO:0000256" key="3">
    <source>
        <dbReference type="ARBA" id="ARBA00004544"/>
    </source>
</evidence>
<evidence type="ECO:0000256" key="6">
    <source>
        <dbReference type="ARBA" id="ARBA00022443"/>
    </source>
</evidence>
<dbReference type="SMART" id="SM00054">
    <property type="entry name" value="EFh"/>
    <property type="match status" value="2"/>
</dbReference>
<feature type="coiled-coil region" evidence="20">
    <location>
        <begin position="1975"/>
        <end position="2009"/>
    </location>
</feature>
<feature type="domain" description="EF-hand" evidence="24">
    <location>
        <begin position="2855"/>
        <end position="2890"/>
    </location>
</feature>
<evidence type="ECO:0000313" key="25">
    <source>
        <dbReference type="EMBL" id="KAK2586357.1"/>
    </source>
</evidence>
<dbReference type="PRINTS" id="PR00454">
    <property type="entry name" value="ETSDOMAIN"/>
</dbReference>
<dbReference type="FunFam" id="2.30.30.40:FF:000154">
    <property type="entry name" value="Alpha spectrin, isoform C"/>
    <property type="match status" value="1"/>
</dbReference>
<keyword evidence="17 19" id="KW-0539">Nucleus</keyword>
<feature type="coiled-coil region" evidence="20">
    <location>
        <begin position="2188"/>
        <end position="2247"/>
    </location>
</feature>
<dbReference type="InterPro" id="IPR000418">
    <property type="entry name" value="Ets_dom"/>
</dbReference>
<dbReference type="InterPro" id="IPR018159">
    <property type="entry name" value="Spectrin/alpha-actinin"/>
</dbReference>
<keyword evidence="11" id="KW-0479">Metal-binding</keyword>
<evidence type="ECO:0000256" key="14">
    <source>
        <dbReference type="ARBA" id="ARBA00022860"/>
    </source>
</evidence>
<keyword evidence="16" id="KW-0206">Cytoskeleton</keyword>
<dbReference type="PRINTS" id="PR01887">
    <property type="entry name" value="SPECTRNALPHA"/>
</dbReference>
<dbReference type="GO" id="GO:0031594">
    <property type="term" value="C:neuromuscular junction"/>
    <property type="evidence" value="ECO:0007669"/>
    <property type="project" value="UniProtKB-ARBA"/>
</dbReference>
<dbReference type="GO" id="GO:0003779">
    <property type="term" value="F:actin binding"/>
    <property type="evidence" value="ECO:0007669"/>
    <property type="project" value="UniProtKB-KW"/>
</dbReference>
<dbReference type="GO" id="GO:0042062">
    <property type="term" value="P:long-term strengthening of neuromuscular junction"/>
    <property type="evidence" value="ECO:0007669"/>
    <property type="project" value="UniProtKB-ARBA"/>
</dbReference>
<protein>
    <submittedName>
        <fullName evidence="25">Uncharacterized protein</fullName>
    </submittedName>
</protein>
<feature type="coiled-coil region" evidence="20">
    <location>
        <begin position="1763"/>
        <end position="1797"/>
    </location>
</feature>
<evidence type="ECO:0000256" key="15">
    <source>
        <dbReference type="ARBA" id="ARBA00023203"/>
    </source>
</evidence>
<dbReference type="PANTHER" id="PTHR11915">
    <property type="entry name" value="SPECTRIN/FILAMIN RELATED CYTOSKELETAL PROTEIN"/>
    <property type="match status" value="1"/>
</dbReference>
<keyword evidence="26" id="KW-1185">Reference proteome</keyword>
<evidence type="ECO:0000256" key="11">
    <source>
        <dbReference type="ARBA" id="ARBA00022723"/>
    </source>
</evidence>
<dbReference type="PROSITE" id="PS50061">
    <property type="entry name" value="ETS_DOMAIN_3"/>
    <property type="match status" value="1"/>
</dbReference>
<keyword evidence="20" id="KW-0175">Coiled coil</keyword>
<dbReference type="GO" id="GO:0040034">
    <property type="term" value="P:regulation of development, heterochronic"/>
    <property type="evidence" value="ECO:0007669"/>
    <property type="project" value="UniProtKB-ARBA"/>
</dbReference>
<keyword evidence="13" id="KW-0106">Calcium</keyword>
<dbReference type="FunFam" id="1.20.58.60:FF:000340">
    <property type="entry name" value="Spectrin beta chain"/>
    <property type="match status" value="1"/>
</dbReference>
<dbReference type="GO" id="GO:0048790">
    <property type="term" value="P:maintenance of presynaptic active zone structure"/>
    <property type="evidence" value="ECO:0007669"/>
    <property type="project" value="UniProtKB-ARBA"/>
</dbReference>
<dbReference type="GO" id="GO:0005516">
    <property type="term" value="F:calmodulin binding"/>
    <property type="evidence" value="ECO:0007669"/>
    <property type="project" value="UniProtKB-KW"/>
</dbReference>
<feature type="compositionally biased region" description="Basic and acidic residues" evidence="21">
    <location>
        <begin position="121"/>
        <end position="140"/>
    </location>
</feature>
<feature type="compositionally biased region" description="Low complexity" evidence="21">
    <location>
        <begin position="151"/>
        <end position="160"/>
    </location>
</feature>
<keyword evidence="6 18" id="KW-0728">SH3 domain</keyword>
<dbReference type="GO" id="GO:0007026">
    <property type="term" value="P:negative regulation of microtubule depolymerization"/>
    <property type="evidence" value="ECO:0007669"/>
    <property type="project" value="UniProtKB-ARBA"/>
</dbReference>
<keyword evidence="9" id="KW-0963">Cytoplasm</keyword>
<dbReference type="Gene3D" id="1.20.58.60">
    <property type="match status" value="18"/>
</dbReference>
<dbReference type="PROSITE" id="PS00018">
    <property type="entry name" value="EF_HAND_1"/>
    <property type="match status" value="2"/>
</dbReference>
<keyword evidence="7" id="KW-0117">Actin capping</keyword>
<dbReference type="InterPro" id="IPR036028">
    <property type="entry name" value="SH3-like_dom_sf"/>
</dbReference>
<dbReference type="GO" id="GO:0005634">
    <property type="term" value="C:nucleus"/>
    <property type="evidence" value="ECO:0007669"/>
    <property type="project" value="UniProtKB-SubCell"/>
</dbReference>
<dbReference type="Proteomes" id="UP001258017">
    <property type="component" value="Unassembled WGS sequence"/>
</dbReference>
<keyword evidence="10" id="KW-0597">Phosphoprotein</keyword>
<dbReference type="FunFam" id="1.10.238.10:FF:000032">
    <property type="entry name" value="Spectrin alpha chain, non-erythrocytic 1"/>
    <property type="match status" value="1"/>
</dbReference>
<dbReference type="Gene3D" id="1.10.10.10">
    <property type="entry name" value="Winged helix-like DNA-binding domain superfamily/Winged helix DNA-binding domain"/>
    <property type="match status" value="1"/>
</dbReference>
<dbReference type="PROSITE" id="PS00346">
    <property type="entry name" value="ETS_DOMAIN_2"/>
    <property type="match status" value="1"/>
</dbReference>
<evidence type="ECO:0000256" key="8">
    <source>
        <dbReference type="ARBA" id="ARBA00022473"/>
    </source>
</evidence>
<gene>
    <name evidence="25" type="ORF">KPH14_010648</name>
</gene>
<evidence type="ECO:0000256" key="1">
    <source>
        <dbReference type="ARBA" id="ARBA00004123"/>
    </source>
</evidence>
<dbReference type="Gene3D" id="1.10.238.10">
    <property type="entry name" value="EF-hand"/>
    <property type="match status" value="2"/>
</dbReference>
<feature type="domain" description="SH3" evidence="22">
    <location>
        <begin position="1515"/>
        <end position="1574"/>
    </location>
</feature>
<evidence type="ECO:0000256" key="12">
    <source>
        <dbReference type="ARBA" id="ARBA00022737"/>
    </source>
</evidence>
<dbReference type="PROSITE" id="PS50222">
    <property type="entry name" value="EF_HAND_2"/>
    <property type="match status" value="2"/>
</dbReference>
<dbReference type="SUPFAM" id="SSF46785">
    <property type="entry name" value="Winged helix' DNA-binding domain"/>
    <property type="match status" value="1"/>
</dbReference>
<dbReference type="Pfam" id="PF08726">
    <property type="entry name" value="EFhand_Ca_insen"/>
    <property type="match status" value="1"/>
</dbReference>
<dbReference type="GO" id="GO:0005509">
    <property type="term" value="F:calcium ion binding"/>
    <property type="evidence" value="ECO:0007669"/>
    <property type="project" value="InterPro"/>
</dbReference>
<dbReference type="InterPro" id="IPR035825">
    <property type="entry name" value="Alpha_Spectrin_SH3"/>
</dbReference>
<dbReference type="SUPFAM" id="SSF47473">
    <property type="entry name" value="EF-hand"/>
    <property type="match status" value="1"/>
</dbReference>
<evidence type="ECO:0000256" key="19">
    <source>
        <dbReference type="RuleBase" id="RU004019"/>
    </source>
</evidence>
<dbReference type="FunFam" id="1.20.58.60:FF:000007">
    <property type="entry name" value="Spectrin alpha chain non-erythrocytic 1"/>
    <property type="match status" value="2"/>
</dbReference>
<dbReference type="GO" id="GO:0016328">
    <property type="term" value="C:lateral plasma membrane"/>
    <property type="evidence" value="ECO:0007669"/>
    <property type="project" value="UniProtKB-ARBA"/>
</dbReference>
<evidence type="ECO:0000256" key="13">
    <source>
        <dbReference type="ARBA" id="ARBA00022837"/>
    </source>
</evidence>
<reference evidence="25" key="2">
    <citation type="journal article" date="2023" name="Commun. Biol.">
        <title>Intrasexual cuticular hydrocarbon dimorphism in a wasp sheds light on hydrocarbon biosynthesis genes in Hymenoptera.</title>
        <authorList>
            <person name="Moris V.C."/>
            <person name="Podsiadlowski L."/>
            <person name="Martin S."/>
            <person name="Oeyen J.P."/>
            <person name="Donath A."/>
            <person name="Petersen M."/>
            <person name="Wilbrandt J."/>
            <person name="Misof B."/>
            <person name="Liedtke D."/>
            <person name="Thamm M."/>
            <person name="Scheiner R."/>
            <person name="Schmitt T."/>
            <person name="Niehuis O."/>
        </authorList>
    </citation>
    <scope>NUCLEOTIDE SEQUENCE</scope>
    <source>
        <strain evidence="25">GBR_01_08_01A</strain>
    </source>
</reference>
<evidence type="ECO:0000313" key="26">
    <source>
        <dbReference type="Proteomes" id="UP001258017"/>
    </source>
</evidence>
<feature type="region of interest" description="Disordered" evidence="21">
    <location>
        <begin position="412"/>
        <end position="431"/>
    </location>
</feature>
<organism evidence="25 26">
    <name type="scientific">Odynerus spinipes</name>
    <dbReference type="NCBI Taxonomy" id="1348599"/>
    <lineage>
        <taxon>Eukaryota</taxon>
        <taxon>Metazoa</taxon>
        <taxon>Ecdysozoa</taxon>
        <taxon>Arthropoda</taxon>
        <taxon>Hexapoda</taxon>
        <taxon>Insecta</taxon>
        <taxon>Pterygota</taxon>
        <taxon>Neoptera</taxon>
        <taxon>Endopterygota</taxon>
        <taxon>Hymenoptera</taxon>
        <taxon>Apocrita</taxon>
        <taxon>Aculeata</taxon>
        <taxon>Vespoidea</taxon>
        <taxon>Vespidae</taxon>
        <taxon>Eumeninae</taxon>
        <taxon>Odynerus</taxon>
    </lineage>
</organism>
<dbReference type="EMBL" id="JAIFRP010000013">
    <property type="protein sequence ID" value="KAK2586357.1"/>
    <property type="molecule type" value="Genomic_DNA"/>
</dbReference>
<comment type="caution">
    <text evidence="25">The sequence shown here is derived from an EMBL/GenBank/DDBJ whole genome shotgun (WGS) entry which is preliminary data.</text>
</comment>
<keyword evidence="15" id="KW-0009">Actin-binding</keyword>
<evidence type="ECO:0000256" key="20">
    <source>
        <dbReference type="SAM" id="Coils"/>
    </source>
</evidence>
<dbReference type="CDD" id="cd11808">
    <property type="entry name" value="SH3_Alpha_Spectrin"/>
    <property type="match status" value="1"/>
</dbReference>
<dbReference type="GO" id="GO:0016199">
    <property type="term" value="P:axon midline choice point recognition"/>
    <property type="evidence" value="ECO:0007669"/>
    <property type="project" value="UniProtKB-ARBA"/>
</dbReference>
<feature type="region of interest" description="Disordered" evidence="21">
    <location>
        <begin position="211"/>
        <end position="242"/>
    </location>
</feature>
<dbReference type="Pfam" id="PF00178">
    <property type="entry name" value="Ets"/>
    <property type="match status" value="1"/>
</dbReference>
<dbReference type="Gene3D" id="2.30.30.40">
    <property type="entry name" value="SH3 Domains"/>
    <property type="match status" value="1"/>
</dbReference>
<evidence type="ECO:0000256" key="4">
    <source>
        <dbReference type="ARBA" id="ARBA00005562"/>
    </source>
</evidence>
<dbReference type="SMART" id="SM00326">
    <property type="entry name" value="SH3"/>
    <property type="match status" value="1"/>
</dbReference>
<dbReference type="InterPro" id="IPR002017">
    <property type="entry name" value="Spectrin_repeat"/>
</dbReference>
<feature type="compositionally biased region" description="Basic residues" evidence="21">
    <location>
        <begin position="298"/>
        <end position="319"/>
    </location>
</feature>
<dbReference type="SUPFAM" id="SSF46966">
    <property type="entry name" value="Spectrin repeat"/>
    <property type="match status" value="15"/>
</dbReference>
<dbReference type="GO" id="GO:0005938">
    <property type="term" value="C:cell cortex"/>
    <property type="evidence" value="ECO:0007669"/>
    <property type="project" value="UniProtKB-SubCell"/>
</dbReference>
<dbReference type="Pfam" id="PF13499">
    <property type="entry name" value="EF-hand_7"/>
    <property type="match status" value="1"/>
</dbReference>
<feature type="region of interest" description="Disordered" evidence="21">
    <location>
        <begin position="1"/>
        <end position="57"/>
    </location>
</feature>
<evidence type="ECO:0000259" key="22">
    <source>
        <dbReference type="PROSITE" id="PS50002"/>
    </source>
</evidence>
<dbReference type="FunFam" id="1.20.58.60:FF:000035">
    <property type="entry name" value="Spectrin alpha chain, non-erythrocytic 1"/>
    <property type="match status" value="1"/>
</dbReference>
<dbReference type="Pfam" id="PF00018">
    <property type="entry name" value="SH3_1"/>
    <property type="match status" value="1"/>
</dbReference>
<evidence type="ECO:0000256" key="16">
    <source>
        <dbReference type="ARBA" id="ARBA00023212"/>
    </source>
</evidence>
<dbReference type="SMART" id="SM00413">
    <property type="entry name" value="ETS"/>
    <property type="match status" value="1"/>
</dbReference>
<proteinExistence type="inferred from homology"/>
<dbReference type="FunFam" id="1.10.238.10:FF:000020">
    <property type="entry name" value="spectrin alpha chain, non-erythrocytic 1"/>
    <property type="match status" value="1"/>
</dbReference>
<evidence type="ECO:0000256" key="5">
    <source>
        <dbReference type="ARBA" id="ARBA00006826"/>
    </source>
</evidence>
<comment type="similarity">
    <text evidence="4 19">Belongs to the ETS family.</text>
</comment>
<dbReference type="SMART" id="SM00150">
    <property type="entry name" value="SPEC"/>
    <property type="match status" value="20"/>
</dbReference>
<dbReference type="InterPro" id="IPR011992">
    <property type="entry name" value="EF-hand-dom_pair"/>
</dbReference>
<feature type="region of interest" description="Disordered" evidence="21">
    <location>
        <begin position="290"/>
        <end position="344"/>
    </location>
</feature>
<dbReference type="GO" id="GO:0001228">
    <property type="term" value="F:DNA-binding transcription activator activity, RNA polymerase II-specific"/>
    <property type="evidence" value="ECO:0007669"/>
    <property type="project" value="UniProtKB-ARBA"/>
</dbReference>
<dbReference type="FunFam" id="1.10.10.10:FF:000411">
    <property type="entry name" value="Ecdysone-induced protein 74EF isoform A"/>
    <property type="match status" value="1"/>
</dbReference>
<feature type="compositionally biased region" description="Low complexity" evidence="21">
    <location>
        <begin position="226"/>
        <end position="240"/>
    </location>
</feature>
<dbReference type="InterPro" id="IPR018247">
    <property type="entry name" value="EF_Hand_1_Ca_BS"/>
</dbReference>
<feature type="region of interest" description="Disordered" evidence="21">
    <location>
        <begin position="70"/>
        <end position="160"/>
    </location>
</feature>
<keyword evidence="8" id="KW-0217">Developmental protein</keyword>
<dbReference type="SUPFAM" id="SSF50044">
    <property type="entry name" value="SH3-domain"/>
    <property type="match status" value="1"/>
</dbReference>
<dbReference type="GO" id="GO:0005856">
    <property type="term" value="C:cytoskeleton"/>
    <property type="evidence" value="ECO:0007669"/>
    <property type="project" value="UniProtKB-SubCell"/>
</dbReference>
<dbReference type="GO" id="GO:0043565">
    <property type="term" value="F:sequence-specific DNA binding"/>
    <property type="evidence" value="ECO:0007669"/>
    <property type="project" value="InterPro"/>
</dbReference>
<evidence type="ECO:0000256" key="21">
    <source>
        <dbReference type="SAM" id="MobiDB-lite"/>
    </source>
</evidence>
<dbReference type="FunFam" id="1.20.58.60:FF:000078">
    <property type="entry name" value="Spectrin alpha chain, non-erythrocytic 1"/>
    <property type="match status" value="1"/>
</dbReference>
<dbReference type="InterPro" id="IPR002048">
    <property type="entry name" value="EF_hand_dom"/>
</dbReference>
<dbReference type="CDD" id="cd00051">
    <property type="entry name" value="EFh"/>
    <property type="match status" value="1"/>
</dbReference>
<dbReference type="InterPro" id="IPR014837">
    <property type="entry name" value="EF-hand_Ca_insen"/>
</dbReference>
<feature type="domain" description="ETS" evidence="23">
    <location>
        <begin position="438"/>
        <end position="520"/>
    </location>
</feature>
<evidence type="ECO:0000256" key="17">
    <source>
        <dbReference type="ARBA" id="ARBA00023242"/>
    </source>
</evidence>
<dbReference type="FunFam" id="1.20.58.60:FF:000013">
    <property type="entry name" value="Spectrin alpha chain, non-erythrocytic 1"/>
    <property type="match status" value="2"/>
</dbReference>
<dbReference type="FunFam" id="1.20.58.60:FF:000017">
    <property type="entry name" value="Spectrin alpha chain, non-erythrocytic 1"/>
    <property type="match status" value="2"/>
</dbReference>
<dbReference type="InterPro" id="IPR036388">
    <property type="entry name" value="WH-like_DNA-bd_sf"/>
</dbReference>
<comment type="similarity">
    <text evidence="5">Belongs to the spectrin family.</text>
</comment>
<keyword evidence="19" id="KW-0238">DNA-binding</keyword>
<evidence type="ECO:0000259" key="24">
    <source>
        <dbReference type="PROSITE" id="PS50222"/>
    </source>
</evidence>
<feature type="compositionally biased region" description="Basic and acidic residues" evidence="21">
    <location>
        <begin position="18"/>
        <end position="34"/>
    </location>
</feature>
<dbReference type="FunFam" id="1.20.58.60:FF:000037">
    <property type="entry name" value="Spectrin alpha chain non-erythrocytic 1"/>
    <property type="match status" value="1"/>
</dbReference>
<accession>A0AAD9RUT9</accession>
<sequence length="2962" mass="339038">MLEDQPLDLSVRVGDYVELSREENDQEQKDRKEQVQQQQHHHHLQQQQQQQIDDYGNAAATLRLRECFVGGSSDYSQEREDRTCSEDSDDSCSDNNQKDGTARSRSRPPGTKPYKKNLMRRYLDTREVQPHETTTSEKEQLGLASVKAEPGSTSASTASTTTGARLLHGILSQHPQQHTLGVQNGYGRHMPTPAGHGQMAQPPYTTAAIATTSTPGSGSLPASPADSGVSDVESSTSSGGNEDANLLLKARLNPNSSLQPSLASHHSHLSSVALGRSACHSPGVYPSTAGFLPPSYHPHQHHPSQYHPHRGSSPHHQHGNHTMGAAMGPPHHHHHHQTQTLQHLHYRQPPTLSESYSSYVNSMYGGGGQFATPCTPSPPRGPGGVPTSVIQAATSSVSDDLYLLELGFPPRSKKSKLKKPRQGEGATVKRKSREGSTTYLWEFLLKLLQDREYCPRYIKWTNRERGVFKLVDSKAVSRLWGLHKNKPDMNYETMGRALRYYYQRGILAKVDGQRLKKNRPATPHSHLGYKWISSIDVRRKEASTMDQITPKEVKILENPEDIQERREQVLGRYANFKAEARNKRDKLEDSRRFQYFKRDADELEGWIYEKLQAASDESYKDPTNLQAKIQKHQAFEAEVAAHSNAIVLLDNTGSEMIAQHHFASDVIRKRLEELHRLWELLLSRLADKGLKLQQALVLVQFIRHCDEVMFWIHDKEAFVTTDEFGHDLEHVEVLQRKFDEFQKDMASQEYRVTEVNELADKLLLNGHPERDTILRRKEELNESWQRLKQLAILRQEKLFGAHEIQRFNRDADETMAWIAEKDVVLSSDDFGRDLASVQTLQRKHEGIERDLAALEDKVYTLGAEADRLAAIHQADHSKQIQAKRAEILQLWESLTTKAKERRLKLDESYYLHRFLADYRDLVSWMNDMRAIISADELAKDVAGAEALVERHQEHKGEIDARADSFDSTIMAGNKLLEKKHYAAEEVARKLESLAEDKASLLSLWEKRRILYEQCMDLQLFYRDTEQADAWMAKQEAFLANEDLGDSLDSVEALIKKHEDFDKSLAAQDEKIKVLDEFAGKLIEGEHYAANDVAQRRQMLLKRRAILFEKSALRRHRLEDAYKLQQFERDCDETKGWINEKLKFATDDSYLDPTNLNGKVQKHQNFEQELNANKTRMEELVATGRELIDNNHYASDRISTRTEEIVSLWESLTHATEKKGAKLQEASQQQQFNRTVEDIELWLSEVEGQLMSEDYGKDLTSVQNLQKKHALLEADVASHADRIDSIAQAAEQFVNQGHFDADNIKSKQDQLQARYSALQRPMSLRKQRLLDSLQVQQLFRDIEDEEAWIREKEPVAASTNRGRDLIGVQNLQKKHQAVLAEINNHEPRVAAVCQAGSTMLQEGHFAAEEISQRLAALDEHWGQLKEKARQRKQDLDDSLQAHQYFADANEAESWMKEKRPIVMNADYGKDEDSSEALLKKHEALVSDLEAFASTITALREQAASCRQQETPTVDITGKECVVALYDYAEKSPREVSMKKGDTLTLLNSNNKDWWKVEVNDRQGFVPAAYVKRVEPEAGLSASQQNLAREQSSIAARQAQIEAQYDDLIRLARERQVKLNETAKAYVLVREAAELETWIKDKENHAQVQDVGEDLEQVEVMQKKFDDFQADLKANEVRLAEMNEIAVQLMSLGQTEAALKIQTQIQDLNEKWKSLQTLTAERASQLGSAHEVQRFHRDVDETKDWIREKDAALNNDDLGKDLRSVQALQRKHEGLERDLAALGDKIKQLDETANRLMQSHPETAEQTYAKQKEINEEWTQLTAKANSRKEKLLDSYDLQRFLSDYRDLMAWINSMMGLVASEELASDVTGAEALLERHQEHRMEIDARAGTFQAFELFGQQLLQSSHYASVEIQEKLESMAEARQELEKAWIQRRMQLDQNLELQLFCRDCEQAENWMSAREAFLSSADTVDSNDNVEALIKKHEDFDKAINAHEDKIATLQTLADQLIAAEHYAAKPIDERRCQVLHRWRHLKDALIEKRSKLGESQTLQQFSRDADEIENWIAEKLQLATEENYKDPANIQSKHQKHQAFEAELAANADRIQSVLAMGGNLIEKHQCAGSEDAVQKRLASIADQWEYLTQKTTEKSMKLKEANKQRTYIAAVKDLDFWLGEVESLLTSEDAGKDLASVQNLMKKHQLVEADIQAHEERIKDMNAQADSLIESGQFDANGIQEKRQSINERYERIRNLAAHRQARLNEANTLHQFFRDIADEESWIKEKKLLVGSDDYGRDLTGVQNLKKKHKRLEAELGSHEPAIQAVQEAGEKLMDVSNLGAHEIEQRLKLLNQAWSELKQLAANRGQKLDESLTYQQFLAKVEEEEAWITEKQQLLSVEDYGDTMAAVQGLLKKHDAFETDFAAHGERCKDICEAGEALIQAGNHRADAIGQRCTQLRNKLEQLGALAARRKTRLNDNSAYLQFMWKADVVESWIADKETHVRSEEFGRDLSTVQTLLTKQETFDAGLHAFEHEGIQNITSLKEMLVDAGHDQTPSIQKRHADVITRWQKLLADSDARKQRLLRMQDQFRQIEELYLTFAKKASAFNSWFENAEEDLTDPVRCNSIEEIRALREAHAQFQASLSSAEADFQALAALDRQIKSFNVGPNPYTWFTMEALEDTWRNLQKIIKERDVELAKEAQRQEENDKLRKEFAKHANAFHQWLAETRTSMMEGSGSLEQQLEATKRKTQEVRARRQDLKKIEDLGAILEEHLILDNRYTEHSTVGLAQQWDQLDQLGMRMQHNLEQQIQARNQSGVSEDALKEFSMMFKHFDKDKSGRLNHQEFKSCLRALGYDLPMVEEGQPDPEFENILDIVDPNRDGYVSLQEYMAFMISKETENVQSSEEIENAFRAITAADRPYVTKEELYANLTKEMADYCVARMKPYVDPKTERPITGALDYIEFTRTLFQN</sequence>
<evidence type="ECO:0000256" key="18">
    <source>
        <dbReference type="PROSITE-ProRule" id="PRU00192"/>
    </source>
</evidence>
<dbReference type="FunFam" id="1.20.58.60:FF:000020">
    <property type="entry name" value="Spectrin alpha chain, non-erythrocytic 1"/>
    <property type="match status" value="4"/>
</dbReference>
<evidence type="ECO:0000256" key="7">
    <source>
        <dbReference type="ARBA" id="ARBA00022467"/>
    </source>
</evidence>
<comment type="subcellular location">
    <subcellularLocation>
        <location evidence="3">Cytoplasm</location>
        <location evidence="3">Cell cortex</location>
    </subcellularLocation>
    <subcellularLocation>
        <location evidence="2">Cytoplasm</location>
        <location evidence="2">Cytoskeleton</location>
    </subcellularLocation>
    <subcellularLocation>
        <location evidence="1 19">Nucleus</location>
    </subcellularLocation>
</comment>
<feature type="domain" description="EF-hand" evidence="24">
    <location>
        <begin position="2812"/>
        <end position="2847"/>
    </location>
</feature>